<comment type="caution">
    <text evidence="2">The sequence shown here is derived from an EMBL/GenBank/DDBJ whole genome shotgun (WGS) entry which is preliminary data.</text>
</comment>
<evidence type="ECO:0000256" key="1">
    <source>
        <dbReference type="SAM" id="Phobius"/>
    </source>
</evidence>
<protein>
    <submittedName>
        <fullName evidence="2">Uncharacterized protein</fullName>
    </submittedName>
</protein>
<organism evidence="2 3">
    <name type="scientific">Chelatococcus composti</name>
    <dbReference type="NCBI Taxonomy" id="1743235"/>
    <lineage>
        <taxon>Bacteria</taxon>
        <taxon>Pseudomonadati</taxon>
        <taxon>Pseudomonadota</taxon>
        <taxon>Alphaproteobacteria</taxon>
        <taxon>Hyphomicrobiales</taxon>
        <taxon>Chelatococcaceae</taxon>
        <taxon>Chelatococcus</taxon>
    </lineage>
</organism>
<keyword evidence="1" id="KW-1133">Transmembrane helix</keyword>
<keyword evidence="1" id="KW-0472">Membrane</keyword>
<proteinExistence type="predicted"/>
<dbReference type="Proteomes" id="UP000588017">
    <property type="component" value="Unassembled WGS sequence"/>
</dbReference>
<evidence type="ECO:0000313" key="3">
    <source>
        <dbReference type="Proteomes" id="UP000588017"/>
    </source>
</evidence>
<dbReference type="AlphaFoldDB" id="A0A841K6C4"/>
<keyword evidence="1" id="KW-0812">Transmembrane</keyword>
<evidence type="ECO:0000313" key="2">
    <source>
        <dbReference type="EMBL" id="MBB6168021.1"/>
    </source>
</evidence>
<feature type="transmembrane region" description="Helical" evidence="1">
    <location>
        <begin position="6"/>
        <end position="28"/>
    </location>
</feature>
<keyword evidence="3" id="KW-1185">Reference proteome</keyword>
<name>A0A841K6C4_9HYPH</name>
<sequence length="29" mass="2975">MGLTLLSRLNIVVMGAAFLFVGAIIIGAL</sequence>
<accession>A0A841K6C4</accession>
<reference evidence="2 3" key="1">
    <citation type="submission" date="2020-08" db="EMBL/GenBank/DDBJ databases">
        <title>Genomic Encyclopedia of Type Strains, Phase IV (KMG-IV): sequencing the most valuable type-strain genomes for metagenomic binning, comparative biology and taxonomic classification.</title>
        <authorList>
            <person name="Goeker M."/>
        </authorList>
    </citation>
    <scope>NUCLEOTIDE SEQUENCE [LARGE SCALE GENOMIC DNA]</scope>
    <source>
        <strain evidence="2 3">DSM 101465</strain>
    </source>
</reference>
<dbReference type="EMBL" id="JACHEH010000003">
    <property type="protein sequence ID" value="MBB6168021.1"/>
    <property type="molecule type" value="Genomic_DNA"/>
</dbReference>
<gene>
    <name evidence="2" type="ORF">HNQ73_001644</name>
</gene>